<dbReference type="Proteomes" id="UP000009080">
    <property type="component" value="Chromosome"/>
</dbReference>
<dbReference type="HOGENOM" id="CLU_911938_0_0_6"/>
<dbReference type="PANTHER" id="PTHR42815">
    <property type="entry name" value="FAD-BINDING, PUTATIVE (AFU_ORTHOLOGUE AFUA_6G07600)-RELATED"/>
    <property type="match status" value="1"/>
</dbReference>
<name>C5BRE1_TERTT</name>
<evidence type="ECO:0000313" key="3">
    <source>
        <dbReference type="Proteomes" id="UP000009080"/>
    </source>
</evidence>
<dbReference type="PANTHER" id="PTHR42815:SF2">
    <property type="entry name" value="FAD-BINDING, PUTATIVE (AFU_ORTHOLOGUE AFUA_6G07600)-RELATED"/>
    <property type="match status" value="1"/>
</dbReference>
<dbReference type="InterPro" id="IPR011576">
    <property type="entry name" value="Pyridox_Oxase_N"/>
</dbReference>
<reference evidence="2 3" key="1">
    <citation type="journal article" date="2009" name="PLoS ONE">
        <title>The complete genome of Teredinibacter turnerae T7901: an intracellular endosymbiont of marine wood-boring bivalves (shipworms).</title>
        <authorList>
            <person name="Yang J.C."/>
            <person name="Madupu R."/>
            <person name="Durkin A.S."/>
            <person name="Ekborg N.A."/>
            <person name="Pedamallu C.S."/>
            <person name="Hostetler J.B."/>
            <person name="Radune D."/>
            <person name="Toms B.S."/>
            <person name="Henrissat B."/>
            <person name="Coutinho P.M."/>
            <person name="Schwarz S."/>
            <person name="Field L."/>
            <person name="Trindade-Silva A.E."/>
            <person name="Soares C.A.G."/>
            <person name="Elshahawi S."/>
            <person name="Hanora A."/>
            <person name="Schmidt E.W."/>
            <person name="Haygood M.G."/>
            <person name="Posfai J."/>
            <person name="Benner J."/>
            <person name="Madinger C."/>
            <person name="Nove J."/>
            <person name="Anton B."/>
            <person name="Chaudhary K."/>
            <person name="Foster J."/>
            <person name="Holman A."/>
            <person name="Kumar S."/>
            <person name="Lessard P.A."/>
            <person name="Luyten Y.A."/>
            <person name="Slatko B."/>
            <person name="Wood N."/>
            <person name="Wu B."/>
            <person name="Teplitski M."/>
            <person name="Mougous J.D."/>
            <person name="Ward N."/>
            <person name="Eisen J.A."/>
            <person name="Badger J.H."/>
            <person name="Distel D.L."/>
        </authorList>
    </citation>
    <scope>NUCLEOTIDE SEQUENCE [LARGE SCALE GENOMIC DNA]</scope>
    <source>
        <strain evidence="3">ATCC 39867 / T7901</strain>
    </source>
</reference>
<proteinExistence type="predicted"/>
<dbReference type="STRING" id="377629.TERTU_3517"/>
<organism evidence="2 3">
    <name type="scientific">Teredinibacter turnerae (strain ATCC 39867 / T7901)</name>
    <dbReference type="NCBI Taxonomy" id="377629"/>
    <lineage>
        <taxon>Bacteria</taxon>
        <taxon>Pseudomonadati</taxon>
        <taxon>Pseudomonadota</taxon>
        <taxon>Gammaproteobacteria</taxon>
        <taxon>Cellvibrionales</taxon>
        <taxon>Cellvibrionaceae</taxon>
        <taxon>Teredinibacter</taxon>
    </lineage>
</organism>
<feature type="domain" description="Pyridoxamine 5'-phosphate oxidase N-terminal" evidence="1">
    <location>
        <begin position="45"/>
        <end position="139"/>
    </location>
</feature>
<evidence type="ECO:0000259" key="1">
    <source>
        <dbReference type="Pfam" id="PF01243"/>
    </source>
</evidence>
<dbReference type="OrthoDB" id="4258484at2"/>
<dbReference type="EMBL" id="CP001614">
    <property type="protein sequence ID" value="ACR14355.1"/>
    <property type="molecule type" value="Genomic_DNA"/>
</dbReference>
<keyword evidence="3" id="KW-1185">Reference proteome</keyword>
<dbReference type="Gene3D" id="2.30.110.10">
    <property type="entry name" value="Electron Transport, Fmn-binding Protein, Chain A"/>
    <property type="match status" value="1"/>
</dbReference>
<sequence length="305" mass="33901">MPHKYSEIVFTETVKQLQSAYGSREGYAGMANGPDYNDVLGPREAAFISARNSCYMASVTETGWPYVQHKGGPDGFMRVLDERTLGFVDFSGNRQYVTAGNVINNNRVSLFFMDYPHRMRLKLMGIISLLDDEDSRARTLYELGGYRAAIERAYVIHVEGFDWNCPQHITPRYSEYELEPVVNALLAKRLKDASTSHQYPQELGAGALPLVVTGIRQLKGGMRAYLLSHIDGVALPEVSSGKKLRVPVQLPDASLVLQNYVITSVGESGEYYEIAVGERTPDSNCAKVIISHFSLGLKLNCDFSV</sequence>
<gene>
    <name evidence="2" type="ordered locus">TERTU_3517</name>
</gene>
<dbReference type="SUPFAM" id="SSF50475">
    <property type="entry name" value="FMN-binding split barrel"/>
    <property type="match status" value="1"/>
</dbReference>
<dbReference type="AlphaFoldDB" id="C5BRE1"/>
<dbReference type="KEGG" id="ttu:TERTU_3517"/>
<dbReference type="RefSeq" id="WP_015820470.1">
    <property type="nucleotide sequence ID" value="NC_012997.1"/>
</dbReference>
<dbReference type="Pfam" id="PF01243">
    <property type="entry name" value="PNPOx_N"/>
    <property type="match status" value="1"/>
</dbReference>
<accession>C5BRE1</accession>
<evidence type="ECO:0000313" key="2">
    <source>
        <dbReference type="EMBL" id="ACR14355.1"/>
    </source>
</evidence>
<protein>
    <submittedName>
        <fullName evidence="2">Pyridoxamine 5'-phosphate oxidase</fullName>
    </submittedName>
</protein>
<dbReference type="InterPro" id="IPR012349">
    <property type="entry name" value="Split_barrel_FMN-bd"/>
</dbReference>
<dbReference type="eggNOG" id="COG3576">
    <property type="taxonomic scope" value="Bacteria"/>
</dbReference>